<proteinExistence type="predicted"/>
<keyword evidence="2" id="KW-0732">Signal</keyword>
<dbReference type="Pfam" id="PF00639">
    <property type="entry name" value="Rotamase"/>
    <property type="match status" value="1"/>
</dbReference>
<evidence type="ECO:0000256" key="2">
    <source>
        <dbReference type="SAM" id="SignalP"/>
    </source>
</evidence>
<organism evidence="4 5">
    <name type="scientific">Hallerella porci</name>
    <dbReference type="NCBI Taxonomy" id="1945871"/>
    <lineage>
        <taxon>Bacteria</taxon>
        <taxon>Pseudomonadati</taxon>
        <taxon>Fibrobacterota</taxon>
        <taxon>Fibrobacteria</taxon>
        <taxon>Fibrobacterales</taxon>
        <taxon>Fibrobacteraceae</taxon>
        <taxon>Hallerella</taxon>
    </lineage>
</organism>
<dbReference type="InterPro" id="IPR046357">
    <property type="entry name" value="PPIase_dom_sf"/>
</dbReference>
<feature type="domain" description="PpiC" evidence="3">
    <location>
        <begin position="175"/>
        <end position="278"/>
    </location>
</feature>
<evidence type="ECO:0000259" key="3">
    <source>
        <dbReference type="PROSITE" id="PS50198"/>
    </source>
</evidence>
<keyword evidence="5" id="KW-1185">Reference proteome</keyword>
<dbReference type="InterPro" id="IPR027304">
    <property type="entry name" value="Trigger_fact/SurA_dom_sf"/>
</dbReference>
<gene>
    <name evidence="4" type="ORF">B0H50_10147</name>
</gene>
<dbReference type="Pfam" id="PF13624">
    <property type="entry name" value="SurA_N_3"/>
    <property type="match status" value="1"/>
</dbReference>
<feature type="chain" id="PRO_5046404735" evidence="2">
    <location>
        <begin position="24"/>
        <end position="337"/>
    </location>
</feature>
<feature type="signal peptide" evidence="2">
    <location>
        <begin position="1"/>
        <end position="23"/>
    </location>
</feature>
<sequence>MRFLNLVKKSILPVMVGATFASAQLMSGNNFDAIRVGKTGISKAHIDSLTEALAKSQARGRQVPPEAMKQVRWAVIDNLVGQELVKLEAKALKIKVPKNRIDSVAKLFKAQYPNIEMFNKELKKNNISEAQFNERIEQQLQSDIILEQKVPYPQDPTEKQIAAYWELNKSKVPLNDTISGARILIKSKKGESKEAVADKKELLKGLAAQVRLGKASFATLAAQYSDDENARKTGGVMNKFVAKTKGADFAKAISSLKVGDISEVFSTSEGLQIFMLTEKNDGKFENYKVQIDYILRVQAEQERQLKIKAYLDELAAKYKVQYLNKEYTPENAIGGAK</sequence>
<dbReference type="RefSeq" id="WP_106198389.1">
    <property type="nucleotide sequence ID" value="NZ_JAXEIU010000026.1"/>
</dbReference>
<dbReference type="PANTHER" id="PTHR47245:SF2">
    <property type="entry name" value="PEPTIDYL-PROLYL CIS-TRANS ISOMERASE HP_0175-RELATED"/>
    <property type="match status" value="1"/>
</dbReference>
<dbReference type="EMBL" id="QGHD01000001">
    <property type="protein sequence ID" value="PWL04036.1"/>
    <property type="molecule type" value="Genomic_DNA"/>
</dbReference>
<protein>
    <submittedName>
        <fullName evidence="4">Parvulin-like peptidyl-prolyl isomerase</fullName>
    </submittedName>
</protein>
<keyword evidence="1" id="KW-0413">Isomerase</keyword>
<dbReference type="Proteomes" id="UP000245523">
    <property type="component" value="Unassembled WGS sequence"/>
</dbReference>
<dbReference type="SUPFAM" id="SSF54534">
    <property type="entry name" value="FKBP-like"/>
    <property type="match status" value="1"/>
</dbReference>
<accession>A0ABX5LPG8</accession>
<keyword evidence="1" id="KW-0697">Rotamase</keyword>
<dbReference type="Gene3D" id="3.10.50.40">
    <property type="match status" value="1"/>
</dbReference>
<dbReference type="InterPro" id="IPR000297">
    <property type="entry name" value="PPIase_PpiC"/>
</dbReference>
<dbReference type="InterPro" id="IPR050245">
    <property type="entry name" value="PrsA_foldase"/>
</dbReference>
<dbReference type="Gene3D" id="1.10.4030.10">
    <property type="entry name" value="Porin chaperone SurA, peptide-binding domain"/>
    <property type="match status" value="1"/>
</dbReference>
<dbReference type="PROSITE" id="PS50198">
    <property type="entry name" value="PPIC_PPIASE_2"/>
    <property type="match status" value="1"/>
</dbReference>
<name>A0ABX5LPG8_9BACT</name>
<evidence type="ECO:0000313" key="4">
    <source>
        <dbReference type="EMBL" id="PWL04036.1"/>
    </source>
</evidence>
<evidence type="ECO:0000313" key="5">
    <source>
        <dbReference type="Proteomes" id="UP000245523"/>
    </source>
</evidence>
<dbReference type="SUPFAM" id="SSF109998">
    <property type="entry name" value="Triger factor/SurA peptide-binding domain-like"/>
    <property type="match status" value="1"/>
</dbReference>
<evidence type="ECO:0000256" key="1">
    <source>
        <dbReference type="PROSITE-ProRule" id="PRU00278"/>
    </source>
</evidence>
<reference evidence="4 5" key="1">
    <citation type="submission" date="2018-05" db="EMBL/GenBank/DDBJ databases">
        <title>Animal gut microbial communities from fecal samples from Wisconsin, USA.</title>
        <authorList>
            <person name="Neumann A."/>
        </authorList>
    </citation>
    <scope>NUCLEOTIDE SEQUENCE [LARGE SCALE GENOMIC DNA]</scope>
    <source>
        <strain evidence="4 5">UWS4</strain>
    </source>
</reference>
<comment type="caution">
    <text evidence="4">The sequence shown here is derived from an EMBL/GenBank/DDBJ whole genome shotgun (WGS) entry which is preliminary data.</text>
</comment>
<dbReference type="PANTHER" id="PTHR47245">
    <property type="entry name" value="PEPTIDYLPROLYL ISOMERASE"/>
    <property type="match status" value="1"/>
</dbReference>